<dbReference type="SUPFAM" id="SSF160387">
    <property type="entry name" value="NosL/MerB-like"/>
    <property type="match status" value="1"/>
</dbReference>
<evidence type="ECO:0000313" key="3">
    <source>
        <dbReference type="EMBL" id="ASW91053.1"/>
    </source>
</evidence>
<sequence>MKRHAAWPASVLIAIAAFTSGCSLESLSQSSGVVNVVVGYQSKTINTVTAGTLLRAQGYLERRLADITTRTGTKYAVRWQDYDTGAPITAQMLAEKIDIGSMGDYPMLINGSKTQANPLARTEIVSVTGYNPKGALNMVVVTPDSGAKGLADLAGAKVSASVGSAGHGTLVRALSRACGGGACGVEVLNQQPQVGASALESGQVQALSQFVAWPGLLVYQGKAKLLYDGAELNLPTLHGVVVRRSYASAHPEVLGAFLQAQLDATDFLNDKPLAAARIVAKESGLPQEVVYLYNGPGGTSFDTTLKPSLVEALKSDVPYLKSIGDFADLDVAKFVVDEPLRAVFTARGLDYAASRARTANPSALRGDPALASELWLDGTDATQTTATPTDLLQAVRDAVGHGAKVRAAYVPDAELGTRWFADKAFWVKDGRNYLPFGTAAGANRYLAGHPGGVAMDYQEALGGSV</sequence>
<proteinExistence type="predicted"/>
<gene>
    <name evidence="3" type="ORF">CKJ54_15115</name>
</gene>
<dbReference type="Pfam" id="PF09084">
    <property type="entry name" value="NMT1"/>
    <property type="match status" value="1"/>
</dbReference>
<evidence type="ECO:0000256" key="1">
    <source>
        <dbReference type="SAM" id="SignalP"/>
    </source>
</evidence>
<dbReference type="AlphaFoldDB" id="A0AAC9VVR1"/>
<dbReference type="PANTHER" id="PTHR30024:SF45">
    <property type="entry name" value="ABC TRANSPORTER SUBSTRATE-BINDING PROTEIN"/>
    <property type="match status" value="1"/>
</dbReference>
<organism evidence="3 4">
    <name type="scientific">Mycobacterium marseillense</name>
    <dbReference type="NCBI Taxonomy" id="701042"/>
    <lineage>
        <taxon>Bacteria</taxon>
        <taxon>Bacillati</taxon>
        <taxon>Actinomycetota</taxon>
        <taxon>Actinomycetes</taxon>
        <taxon>Mycobacteriales</taxon>
        <taxon>Mycobacteriaceae</taxon>
        <taxon>Mycobacterium</taxon>
        <taxon>Mycobacterium avium complex (MAC)</taxon>
    </lineage>
</organism>
<protein>
    <submittedName>
        <fullName evidence="3">ABC transporter substrate-binding protein</fullName>
    </submittedName>
</protein>
<feature type="chain" id="PRO_5042142088" evidence="1">
    <location>
        <begin position="20"/>
        <end position="465"/>
    </location>
</feature>
<dbReference type="InterPro" id="IPR015168">
    <property type="entry name" value="SsuA/THI5"/>
</dbReference>
<dbReference type="PROSITE" id="PS51257">
    <property type="entry name" value="PROKAR_LIPOPROTEIN"/>
    <property type="match status" value="1"/>
</dbReference>
<reference evidence="3 4" key="1">
    <citation type="submission" date="2017-08" db="EMBL/GenBank/DDBJ databases">
        <title>Phylogentic analysis of Mycobacterium avium complex whole genomes.</title>
        <authorList>
            <person name="Caverly L.J."/>
            <person name="Spilker T."/>
            <person name="LiPuma J."/>
        </authorList>
    </citation>
    <scope>NUCLEOTIDE SEQUENCE [LARGE SCALE GENOMIC DNA]</scope>
    <source>
        <strain evidence="3 4">FLAC0026</strain>
    </source>
</reference>
<feature type="signal peptide" evidence="1">
    <location>
        <begin position="1"/>
        <end position="19"/>
    </location>
</feature>
<keyword evidence="1" id="KW-0732">Signal</keyword>
<dbReference type="EMBL" id="CP023147">
    <property type="protein sequence ID" value="ASW91053.1"/>
    <property type="molecule type" value="Genomic_DNA"/>
</dbReference>
<dbReference type="RefSeq" id="WP_095577403.1">
    <property type="nucleotide sequence ID" value="NZ_CP023147.1"/>
</dbReference>
<dbReference type="SUPFAM" id="SSF53850">
    <property type="entry name" value="Periplasmic binding protein-like II"/>
    <property type="match status" value="1"/>
</dbReference>
<name>A0AAC9VVR1_9MYCO</name>
<dbReference type="Proteomes" id="UP000216246">
    <property type="component" value="Chromosome"/>
</dbReference>
<accession>A0AAC9VVR1</accession>
<feature type="domain" description="SsuA/THI5-like" evidence="2">
    <location>
        <begin position="124"/>
        <end position="274"/>
    </location>
</feature>
<dbReference type="KEGG" id="mmal:CKJ54_15115"/>
<dbReference type="PANTHER" id="PTHR30024">
    <property type="entry name" value="ALIPHATIC SULFONATES-BINDING PROTEIN-RELATED"/>
    <property type="match status" value="1"/>
</dbReference>
<evidence type="ECO:0000313" key="4">
    <source>
        <dbReference type="Proteomes" id="UP000216246"/>
    </source>
</evidence>
<evidence type="ECO:0000259" key="2">
    <source>
        <dbReference type="Pfam" id="PF09084"/>
    </source>
</evidence>
<dbReference type="Gene3D" id="3.40.190.10">
    <property type="entry name" value="Periplasmic binding protein-like II"/>
    <property type="match status" value="2"/>
</dbReference>